<dbReference type="HOGENOM" id="CLU_842981_0_0_1"/>
<reference evidence="3" key="2">
    <citation type="submission" date="2013-12" db="EMBL/GenBank/DDBJ databases">
        <authorList>
            <person name="Yu Y."/>
            <person name="Lee S."/>
            <person name="de Baynast K."/>
            <person name="Wissotski M."/>
            <person name="Liu L."/>
            <person name="Talag J."/>
            <person name="Goicoechea J."/>
            <person name="Angelova A."/>
            <person name="Jetty R."/>
            <person name="Kudrna D."/>
            <person name="Golser W."/>
            <person name="Rivera L."/>
            <person name="Zhang J."/>
            <person name="Wing R."/>
        </authorList>
    </citation>
    <scope>NUCLEOTIDE SEQUENCE</scope>
</reference>
<protein>
    <submittedName>
        <fullName evidence="2">Uncharacterized protein</fullName>
    </submittedName>
</protein>
<keyword evidence="3" id="KW-1185">Reference proteome</keyword>
<organism evidence="2 3">
    <name type="scientific">Leersia perrieri</name>
    <dbReference type="NCBI Taxonomy" id="77586"/>
    <lineage>
        <taxon>Eukaryota</taxon>
        <taxon>Viridiplantae</taxon>
        <taxon>Streptophyta</taxon>
        <taxon>Embryophyta</taxon>
        <taxon>Tracheophyta</taxon>
        <taxon>Spermatophyta</taxon>
        <taxon>Magnoliopsida</taxon>
        <taxon>Liliopsida</taxon>
        <taxon>Poales</taxon>
        <taxon>Poaceae</taxon>
        <taxon>BOP clade</taxon>
        <taxon>Oryzoideae</taxon>
        <taxon>Oryzeae</taxon>
        <taxon>Oryzinae</taxon>
        <taxon>Leersia</taxon>
    </lineage>
</organism>
<sequence>MDYFIYGFGALQPCLLWTINPAQLKCLESDPTQTFAVDPNNKPEPQISGPIEGEDEEDDDDNEDELFNLPGKKMNNAEISSKQQVVAQPSASASRAKRSRERQQKVITTTDGGGDNKGSGVVDHGMGENEMEMAETIILFSEKTARNLPAAWAIDPNNFRRRTRKGVHRAPQRSPVMAGGRYGPAWQLVPLLGAKFFMVCPAHRGMSHNEFNHYCLTCAVAGGIAACCQWCIAASHPGHEVVQVRWSSYHNVVCVTELERAPLDLARVQTYMINCDKVVFLNTWHKAPRNGKCVAAAVAVVVAECEVCGRGLLHVAFLFCSSNARFGHIS</sequence>
<dbReference type="Pfam" id="PF04640">
    <property type="entry name" value="PLATZ"/>
    <property type="match status" value="1"/>
</dbReference>
<evidence type="ECO:0000256" key="1">
    <source>
        <dbReference type="SAM" id="MobiDB-lite"/>
    </source>
</evidence>
<proteinExistence type="predicted"/>
<reference evidence="2 3" key="1">
    <citation type="submission" date="2012-08" db="EMBL/GenBank/DDBJ databases">
        <title>Oryza genome evolution.</title>
        <authorList>
            <person name="Wing R.A."/>
        </authorList>
    </citation>
    <scope>NUCLEOTIDE SEQUENCE</scope>
</reference>
<evidence type="ECO:0000313" key="3">
    <source>
        <dbReference type="Proteomes" id="UP000032180"/>
    </source>
</evidence>
<accession>A0A0D9VD90</accession>
<dbReference type="EnsemblPlants" id="LPERR02G06160.1">
    <property type="protein sequence ID" value="LPERR02G06160.1"/>
    <property type="gene ID" value="LPERR02G06160"/>
</dbReference>
<feature type="compositionally biased region" description="Polar residues" evidence="1">
    <location>
        <begin position="77"/>
        <end position="86"/>
    </location>
</feature>
<feature type="region of interest" description="Disordered" evidence="1">
    <location>
        <begin position="33"/>
        <end position="120"/>
    </location>
</feature>
<name>A0A0D9VD90_9ORYZ</name>
<reference evidence="2" key="3">
    <citation type="submission" date="2015-04" db="UniProtKB">
        <authorList>
            <consortium name="EnsemblPlants"/>
        </authorList>
    </citation>
    <scope>IDENTIFICATION</scope>
</reference>
<dbReference type="Proteomes" id="UP000032180">
    <property type="component" value="Chromosome 2"/>
</dbReference>
<evidence type="ECO:0000313" key="2">
    <source>
        <dbReference type="EnsemblPlants" id="LPERR02G06160.1"/>
    </source>
</evidence>
<dbReference type="PANTHER" id="PTHR31065:SF56">
    <property type="entry name" value="OS11G0428700 PROTEIN"/>
    <property type="match status" value="1"/>
</dbReference>
<dbReference type="PANTHER" id="PTHR31065">
    <property type="entry name" value="PLATZ TRANSCRIPTION FACTOR FAMILY PROTEIN"/>
    <property type="match status" value="1"/>
</dbReference>
<dbReference type="AlphaFoldDB" id="A0A0D9VD90"/>
<dbReference type="Gramene" id="LPERR02G06160.1">
    <property type="protein sequence ID" value="LPERR02G06160.1"/>
    <property type="gene ID" value="LPERR02G06160"/>
</dbReference>
<dbReference type="InterPro" id="IPR006734">
    <property type="entry name" value="PLATZ"/>
</dbReference>
<feature type="compositionally biased region" description="Acidic residues" evidence="1">
    <location>
        <begin position="52"/>
        <end position="66"/>
    </location>
</feature>
<dbReference type="STRING" id="77586.A0A0D9VD90"/>